<evidence type="ECO:0000256" key="1">
    <source>
        <dbReference type="ARBA" id="ARBA00022491"/>
    </source>
</evidence>
<organism evidence="8 9">
    <name type="scientific">Streptoalloteichus tenebrarius (strain ATCC 17920 / DSM 40477 / JCM 4838 / CBS 697.72 / NBRC 16177 / NCIMB 11028 / NRRL B-12390 / A12253. 1 / ISP 5477)</name>
    <name type="common">Streptomyces tenebrarius</name>
    <dbReference type="NCBI Taxonomy" id="1933"/>
    <lineage>
        <taxon>Bacteria</taxon>
        <taxon>Bacillati</taxon>
        <taxon>Actinomycetota</taxon>
        <taxon>Actinomycetes</taxon>
        <taxon>Pseudonocardiales</taxon>
        <taxon>Pseudonocardiaceae</taxon>
        <taxon>Streptoalloteichus</taxon>
    </lineage>
</organism>
<dbReference type="InterPro" id="IPR001647">
    <property type="entry name" value="HTH_TetR"/>
</dbReference>
<dbReference type="PROSITE" id="PS50977">
    <property type="entry name" value="HTH_TETR_2"/>
    <property type="match status" value="1"/>
</dbReference>
<evidence type="ECO:0000256" key="6">
    <source>
        <dbReference type="SAM" id="MobiDB-lite"/>
    </source>
</evidence>
<accession>A0ABT1HUP6</accession>
<evidence type="ECO:0000259" key="7">
    <source>
        <dbReference type="PROSITE" id="PS50977"/>
    </source>
</evidence>
<dbReference type="InterPro" id="IPR036271">
    <property type="entry name" value="Tet_transcr_reg_TetR-rel_C_sf"/>
</dbReference>
<feature type="region of interest" description="Disordered" evidence="6">
    <location>
        <begin position="202"/>
        <end position="234"/>
    </location>
</feature>
<dbReference type="SUPFAM" id="SSF46689">
    <property type="entry name" value="Homeodomain-like"/>
    <property type="match status" value="1"/>
</dbReference>
<keyword evidence="4" id="KW-0804">Transcription</keyword>
<evidence type="ECO:0000256" key="3">
    <source>
        <dbReference type="ARBA" id="ARBA00023125"/>
    </source>
</evidence>
<sequence>MPAAIHESRPNRRGVEVRERVLRTAWEAFSREGFRACSLARIAADAGLSQAGLLHHFPTKEDLLLAVLRWRDELELDQVGRTLPTHTGLSVLSRLLRLVEINVELTDVVRSFTVLSAESVSEGHPARDWFRARYTRVRAAVADALQSGVDSGEIRAGTDCHAVATEVCAVMDGLQLQWLLDPGAVDMVALFRDYARRLDAALRNPAREAPDTPDGQDTRDTGDTPGGTAPSAAP</sequence>
<feature type="DNA-binding region" description="H-T-H motif" evidence="5">
    <location>
        <begin position="38"/>
        <end position="57"/>
    </location>
</feature>
<evidence type="ECO:0000313" key="8">
    <source>
        <dbReference type="EMBL" id="MCP2259221.1"/>
    </source>
</evidence>
<dbReference type="PANTHER" id="PTHR30055:SF234">
    <property type="entry name" value="HTH-TYPE TRANSCRIPTIONAL REGULATOR BETI"/>
    <property type="match status" value="1"/>
</dbReference>
<keyword evidence="2" id="KW-0805">Transcription regulation</keyword>
<dbReference type="EMBL" id="JAMTCP010000014">
    <property type="protein sequence ID" value="MCP2259221.1"/>
    <property type="molecule type" value="Genomic_DNA"/>
</dbReference>
<dbReference type="SUPFAM" id="SSF48498">
    <property type="entry name" value="Tetracyclin repressor-like, C-terminal domain"/>
    <property type="match status" value="1"/>
</dbReference>
<feature type="compositionally biased region" description="Basic and acidic residues" evidence="6">
    <location>
        <begin position="202"/>
        <end position="222"/>
    </location>
</feature>
<dbReference type="PRINTS" id="PR00455">
    <property type="entry name" value="HTHTETR"/>
</dbReference>
<dbReference type="Pfam" id="PF13977">
    <property type="entry name" value="TetR_C_6"/>
    <property type="match status" value="1"/>
</dbReference>
<evidence type="ECO:0000256" key="5">
    <source>
        <dbReference type="PROSITE-ProRule" id="PRU00335"/>
    </source>
</evidence>
<evidence type="ECO:0000256" key="4">
    <source>
        <dbReference type="ARBA" id="ARBA00023163"/>
    </source>
</evidence>
<evidence type="ECO:0000313" key="9">
    <source>
        <dbReference type="Proteomes" id="UP001205311"/>
    </source>
</evidence>
<evidence type="ECO:0000256" key="2">
    <source>
        <dbReference type="ARBA" id="ARBA00023015"/>
    </source>
</evidence>
<dbReference type="PANTHER" id="PTHR30055">
    <property type="entry name" value="HTH-TYPE TRANSCRIPTIONAL REGULATOR RUTR"/>
    <property type="match status" value="1"/>
</dbReference>
<dbReference type="Proteomes" id="UP001205311">
    <property type="component" value="Unassembled WGS sequence"/>
</dbReference>
<dbReference type="InterPro" id="IPR039538">
    <property type="entry name" value="BetI_C"/>
</dbReference>
<feature type="domain" description="HTH tetR-type" evidence="7">
    <location>
        <begin position="15"/>
        <end position="75"/>
    </location>
</feature>
<dbReference type="InterPro" id="IPR009057">
    <property type="entry name" value="Homeodomain-like_sf"/>
</dbReference>
<name>A0ABT1HUP6_STRSD</name>
<keyword evidence="9" id="KW-1185">Reference proteome</keyword>
<dbReference type="RefSeq" id="WP_253670118.1">
    <property type="nucleotide sequence ID" value="NZ_JAMTCP010000014.1"/>
</dbReference>
<dbReference type="Pfam" id="PF00440">
    <property type="entry name" value="TetR_N"/>
    <property type="match status" value="1"/>
</dbReference>
<comment type="caution">
    <text evidence="8">The sequence shown here is derived from an EMBL/GenBank/DDBJ whole genome shotgun (WGS) entry which is preliminary data.</text>
</comment>
<keyword evidence="1" id="KW-0678">Repressor</keyword>
<dbReference type="InterPro" id="IPR050109">
    <property type="entry name" value="HTH-type_TetR-like_transc_reg"/>
</dbReference>
<proteinExistence type="predicted"/>
<gene>
    <name evidence="8" type="ORF">LX15_002922</name>
</gene>
<keyword evidence="3 5" id="KW-0238">DNA-binding</keyword>
<protein>
    <submittedName>
        <fullName evidence="8">Transcriptional regulator, TetR family</fullName>
    </submittedName>
</protein>
<dbReference type="Gene3D" id="1.10.357.10">
    <property type="entry name" value="Tetracycline Repressor, domain 2"/>
    <property type="match status" value="1"/>
</dbReference>
<reference evidence="8 9" key="1">
    <citation type="submission" date="2022-06" db="EMBL/GenBank/DDBJ databases">
        <title>Genomic Encyclopedia of Archaeal and Bacterial Type Strains, Phase II (KMG-II): from individual species to whole genera.</title>
        <authorList>
            <person name="Goeker M."/>
        </authorList>
    </citation>
    <scope>NUCLEOTIDE SEQUENCE [LARGE SCALE GENOMIC DNA]</scope>
    <source>
        <strain evidence="8 9">DSM 40477</strain>
    </source>
</reference>